<name>A0A8S0SW26_OLEEU</name>
<dbReference type="SUPFAM" id="SSF51735">
    <property type="entry name" value="NAD(P)-binding Rossmann-fold domains"/>
    <property type="match status" value="1"/>
</dbReference>
<dbReference type="GO" id="GO:0006629">
    <property type="term" value="P:lipid metabolic process"/>
    <property type="evidence" value="ECO:0007669"/>
    <property type="project" value="UniProtKB-KW"/>
</dbReference>
<proteinExistence type="inferred from homology"/>
<sequence>MLNFADFLSYLSYISSLSASNTNTSPLSPYKIIISSKFHIYRKHWELFFTRKSENMFKIGLRSNCISRAFLTKSSIRKFSTRKLEGKIALITGAASGIGKETAKKFINNGAKVVIADIQTKLGQETATELGTSHASFISCDVSKESNIAHAVDYAVSNYGQLDIMFNNAGIACHTPPTIVDLDLAAFDRVMSINVRGVVAGIKHASRVMIPQGRGSILCTSSITGVLGGLAQHTYSISKSTVVGIMKSAAAELCRYGIRINCISPFAIPTPFVIEEMRVYFPGVDDQGLAKMIHDNGVLKGTICEPEDIANAALYLASDDAKYVSGHNLVVDGGFTSIKNLSFPVSNEFKSEE</sequence>
<dbReference type="InterPro" id="IPR002347">
    <property type="entry name" value="SDR_fam"/>
</dbReference>
<dbReference type="NCBIfam" id="NF005559">
    <property type="entry name" value="PRK07231.1"/>
    <property type="match status" value="1"/>
</dbReference>
<dbReference type="Gene3D" id="3.40.50.720">
    <property type="entry name" value="NAD(P)-binding Rossmann-like Domain"/>
    <property type="match status" value="1"/>
</dbReference>
<keyword evidence="2" id="KW-0560">Oxidoreductase</keyword>
<accession>A0A8S0SW26</accession>
<dbReference type="InterPro" id="IPR036291">
    <property type="entry name" value="NAD(P)-bd_dom_sf"/>
</dbReference>
<dbReference type="FunFam" id="3.40.50.720:FF:000084">
    <property type="entry name" value="Short-chain dehydrogenase reductase"/>
    <property type="match status" value="1"/>
</dbReference>
<comment type="caution">
    <text evidence="5">The sequence shown here is derived from an EMBL/GenBank/DDBJ whole genome shotgun (WGS) entry which is preliminary data.</text>
</comment>
<dbReference type="Gramene" id="OE9A067826T1">
    <property type="protein sequence ID" value="OE9A067826C1"/>
    <property type="gene ID" value="OE9A067826"/>
</dbReference>
<dbReference type="PRINTS" id="PR00080">
    <property type="entry name" value="SDRFAMILY"/>
</dbReference>
<comment type="similarity">
    <text evidence="1">Belongs to the short-chain dehydrogenases/reductases (SDR) family.</text>
</comment>
<dbReference type="PRINTS" id="PR00081">
    <property type="entry name" value="GDHRDH"/>
</dbReference>
<evidence type="ECO:0000313" key="5">
    <source>
        <dbReference type="EMBL" id="CAA2996820.1"/>
    </source>
</evidence>
<evidence type="ECO:0000256" key="4">
    <source>
        <dbReference type="ARBA" id="ARBA00023098"/>
    </source>
</evidence>
<evidence type="ECO:0000256" key="1">
    <source>
        <dbReference type="ARBA" id="ARBA00006484"/>
    </source>
</evidence>
<gene>
    <name evidence="5" type="ORF">OLEA9_A067826</name>
</gene>
<dbReference type="PANTHER" id="PTHR43180:SF28">
    <property type="entry name" value="NAD(P)-BINDING ROSSMANN-FOLD SUPERFAMILY PROTEIN"/>
    <property type="match status" value="1"/>
</dbReference>
<protein>
    <submittedName>
        <fullName evidence="5">Zerumbone synthase isoform X2</fullName>
    </submittedName>
</protein>
<reference evidence="5 6" key="1">
    <citation type="submission" date="2019-12" db="EMBL/GenBank/DDBJ databases">
        <authorList>
            <person name="Alioto T."/>
            <person name="Alioto T."/>
            <person name="Gomez Garrido J."/>
        </authorList>
    </citation>
    <scope>NUCLEOTIDE SEQUENCE [LARGE SCALE GENOMIC DNA]</scope>
</reference>
<evidence type="ECO:0000256" key="3">
    <source>
        <dbReference type="ARBA" id="ARBA00023027"/>
    </source>
</evidence>
<evidence type="ECO:0000256" key="2">
    <source>
        <dbReference type="ARBA" id="ARBA00023002"/>
    </source>
</evidence>
<keyword evidence="3" id="KW-0520">NAD</keyword>
<dbReference type="Pfam" id="PF13561">
    <property type="entry name" value="adh_short_C2"/>
    <property type="match status" value="1"/>
</dbReference>
<organism evidence="5 6">
    <name type="scientific">Olea europaea subsp. europaea</name>
    <dbReference type="NCBI Taxonomy" id="158383"/>
    <lineage>
        <taxon>Eukaryota</taxon>
        <taxon>Viridiplantae</taxon>
        <taxon>Streptophyta</taxon>
        <taxon>Embryophyta</taxon>
        <taxon>Tracheophyta</taxon>
        <taxon>Spermatophyta</taxon>
        <taxon>Magnoliopsida</taxon>
        <taxon>eudicotyledons</taxon>
        <taxon>Gunneridae</taxon>
        <taxon>Pentapetalae</taxon>
        <taxon>asterids</taxon>
        <taxon>lamiids</taxon>
        <taxon>Lamiales</taxon>
        <taxon>Oleaceae</taxon>
        <taxon>Oleeae</taxon>
        <taxon>Olea</taxon>
    </lineage>
</organism>
<dbReference type="Proteomes" id="UP000594638">
    <property type="component" value="Unassembled WGS sequence"/>
</dbReference>
<dbReference type="EMBL" id="CACTIH010005535">
    <property type="protein sequence ID" value="CAA2996820.1"/>
    <property type="molecule type" value="Genomic_DNA"/>
</dbReference>
<dbReference type="GO" id="GO:0016616">
    <property type="term" value="F:oxidoreductase activity, acting on the CH-OH group of donors, NAD or NADP as acceptor"/>
    <property type="evidence" value="ECO:0007669"/>
    <property type="project" value="UniProtKB-ARBA"/>
</dbReference>
<keyword evidence="6" id="KW-1185">Reference proteome</keyword>
<dbReference type="OrthoDB" id="294295at2759"/>
<dbReference type="PANTHER" id="PTHR43180">
    <property type="entry name" value="3-OXOACYL-(ACYL-CARRIER-PROTEIN) REDUCTASE (AFU_ORTHOLOGUE AFUA_6G11210)"/>
    <property type="match status" value="1"/>
</dbReference>
<evidence type="ECO:0000313" key="6">
    <source>
        <dbReference type="Proteomes" id="UP000594638"/>
    </source>
</evidence>
<dbReference type="AlphaFoldDB" id="A0A8S0SW26"/>
<keyword evidence="4" id="KW-0443">Lipid metabolism</keyword>